<evidence type="ECO:0000256" key="1">
    <source>
        <dbReference type="SAM" id="MobiDB-lite"/>
    </source>
</evidence>
<dbReference type="Pfam" id="PF13349">
    <property type="entry name" value="DUF4097"/>
    <property type="match status" value="1"/>
</dbReference>
<evidence type="ECO:0000313" key="5">
    <source>
        <dbReference type="Proteomes" id="UP000295151"/>
    </source>
</evidence>
<organism evidence="4 5">
    <name type="scientific">Kribbella voronezhensis</name>
    <dbReference type="NCBI Taxonomy" id="2512212"/>
    <lineage>
        <taxon>Bacteria</taxon>
        <taxon>Bacillati</taxon>
        <taxon>Actinomycetota</taxon>
        <taxon>Actinomycetes</taxon>
        <taxon>Propionibacteriales</taxon>
        <taxon>Kribbellaceae</taxon>
        <taxon>Kribbella</taxon>
    </lineage>
</organism>
<keyword evidence="2" id="KW-0472">Membrane</keyword>
<keyword evidence="2" id="KW-0812">Transmembrane</keyword>
<feature type="domain" description="DUF4097" evidence="3">
    <location>
        <begin position="54"/>
        <end position="260"/>
    </location>
</feature>
<evidence type="ECO:0000256" key="2">
    <source>
        <dbReference type="SAM" id="Phobius"/>
    </source>
</evidence>
<dbReference type="OrthoDB" id="3817420at2"/>
<dbReference type="Proteomes" id="UP000295151">
    <property type="component" value="Unassembled WGS sequence"/>
</dbReference>
<feature type="region of interest" description="Disordered" evidence="1">
    <location>
        <begin position="221"/>
        <end position="262"/>
    </location>
</feature>
<evidence type="ECO:0000259" key="3">
    <source>
        <dbReference type="Pfam" id="PF13349"/>
    </source>
</evidence>
<feature type="transmembrane region" description="Helical" evidence="2">
    <location>
        <begin position="18"/>
        <end position="35"/>
    </location>
</feature>
<dbReference type="EMBL" id="SOCE01000001">
    <property type="protein sequence ID" value="TDU88409.1"/>
    <property type="molecule type" value="Genomic_DNA"/>
</dbReference>
<feature type="compositionally biased region" description="Polar residues" evidence="1">
    <location>
        <begin position="227"/>
        <end position="238"/>
    </location>
</feature>
<gene>
    <name evidence="4" type="ORF">EV138_1953</name>
</gene>
<sequence length="262" mass="27583">MSEVQGRPAGTMSTERRYGIAISVALILGGVYWALTGLTDDSRTSNGSYQVENNAITIQAVSADVELRTGDVSEVTVSRKYNRNLFGSDPKEDYSDGKLQLKDTGCGFLSFGCDTHYEITVPKDLKVTIESSSGDLKVSELSGGATVRTSSGRISVDHIGGQVTLKSSSGSIKGENLSASAVTGQSSSGDVELAFDLAPQQVEAQTSSGDVEIHLPNGSETYKVDAKTSSGDEQTTVKTDPASAREIRAKSSSGDTTIDYDN</sequence>
<proteinExistence type="predicted"/>
<dbReference type="InterPro" id="IPR025164">
    <property type="entry name" value="Toastrack_DUF4097"/>
</dbReference>
<protein>
    <submittedName>
        <fullName evidence="4">Putative adhesin</fullName>
    </submittedName>
</protein>
<evidence type="ECO:0000313" key="4">
    <source>
        <dbReference type="EMBL" id="TDU88409.1"/>
    </source>
</evidence>
<keyword evidence="5" id="KW-1185">Reference proteome</keyword>
<comment type="caution">
    <text evidence="4">The sequence shown here is derived from an EMBL/GenBank/DDBJ whole genome shotgun (WGS) entry which is preliminary data.</text>
</comment>
<keyword evidence="2" id="KW-1133">Transmembrane helix</keyword>
<reference evidence="4 5" key="1">
    <citation type="submission" date="2019-03" db="EMBL/GenBank/DDBJ databases">
        <title>Genomic Encyclopedia of Type Strains, Phase III (KMG-III): the genomes of soil and plant-associated and newly described type strains.</title>
        <authorList>
            <person name="Whitman W."/>
        </authorList>
    </citation>
    <scope>NUCLEOTIDE SEQUENCE [LARGE SCALE GENOMIC DNA]</scope>
    <source>
        <strain evidence="4 5">VKM Ac-2575</strain>
    </source>
</reference>
<dbReference type="AlphaFoldDB" id="A0A4R7T9Q3"/>
<accession>A0A4R7T9Q3</accession>
<name>A0A4R7T9Q3_9ACTN</name>
<dbReference type="RefSeq" id="WP_133978042.1">
    <property type="nucleotide sequence ID" value="NZ_SOCE01000001.1"/>
</dbReference>